<organism evidence="4 5">
    <name type="scientific">Nesterenkonia aethiopica</name>
    <dbReference type="NCBI Taxonomy" id="269144"/>
    <lineage>
        <taxon>Bacteria</taxon>
        <taxon>Bacillati</taxon>
        <taxon>Actinomycetota</taxon>
        <taxon>Actinomycetes</taxon>
        <taxon>Micrococcales</taxon>
        <taxon>Micrococcaceae</taxon>
        <taxon>Nesterenkonia</taxon>
    </lineage>
</organism>
<dbReference type="Gene3D" id="2.60.40.1240">
    <property type="match status" value="1"/>
</dbReference>
<dbReference type="Proteomes" id="UP001500236">
    <property type="component" value="Unassembled WGS sequence"/>
</dbReference>
<keyword evidence="1" id="KW-0732">Signal</keyword>
<feature type="compositionally biased region" description="Acidic residues" evidence="2">
    <location>
        <begin position="137"/>
        <end position="165"/>
    </location>
</feature>
<keyword evidence="5" id="KW-1185">Reference proteome</keyword>
<evidence type="ECO:0000313" key="5">
    <source>
        <dbReference type="Proteomes" id="UP001500236"/>
    </source>
</evidence>
<feature type="transmembrane region" description="Helical" evidence="3">
    <location>
        <begin position="18"/>
        <end position="35"/>
    </location>
</feature>
<feature type="region of interest" description="Disordered" evidence="2">
    <location>
        <begin position="105"/>
        <end position="178"/>
    </location>
</feature>
<evidence type="ECO:0008006" key="6">
    <source>
        <dbReference type="Google" id="ProtNLM"/>
    </source>
</evidence>
<feature type="compositionally biased region" description="Low complexity" evidence="2">
    <location>
        <begin position="120"/>
        <end position="136"/>
    </location>
</feature>
<feature type="transmembrane region" description="Helical" evidence="3">
    <location>
        <begin position="68"/>
        <end position="91"/>
    </location>
</feature>
<dbReference type="InterPro" id="IPR029050">
    <property type="entry name" value="Immunoprotect_excell_Ig-like"/>
</dbReference>
<keyword evidence="3" id="KW-0472">Membrane</keyword>
<dbReference type="RefSeq" id="WP_344682000.1">
    <property type="nucleotide sequence ID" value="NZ_BAAAVT010000006.1"/>
</dbReference>
<name>A0ABP6LVY5_9MICC</name>
<keyword evidence="3" id="KW-1133">Transmembrane helix</keyword>
<gene>
    <name evidence="4" type="ORF">GCM10010529_12040</name>
</gene>
<accession>A0ABP6LVY5</accession>
<evidence type="ECO:0000256" key="3">
    <source>
        <dbReference type="SAM" id="Phobius"/>
    </source>
</evidence>
<evidence type="ECO:0000313" key="4">
    <source>
        <dbReference type="EMBL" id="GAA3059943.1"/>
    </source>
</evidence>
<dbReference type="EMBL" id="BAAAVT010000006">
    <property type="protein sequence ID" value="GAA3059943.1"/>
    <property type="molecule type" value="Genomic_DNA"/>
</dbReference>
<proteinExistence type="predicted"/>
<comment type="caution">
    <text evidence="4">The sequence shown here is derived from an EMBL/GenBank/DDBJ whole genome shotgun (WGS) entry which is preliminary data.</text>
</comment>
<protein>
    <recommendedName>
        <fullName evidence="6">DUF4352 domain-containing protein</fullName>
    </recommendedName>
</protein>
<keyword evidence="3" id="KW-0812">Transmembrane</keyword>
<evidence type="ECO:0000256" key="2">
    <source>
        <dbReference type="SAM" id="MobiDB-lite"/>
    </source>
</evidence>
<evidence type="ECO:0000256" key="1">
    <source>
        <dbReference type="ARBA" id="ARBA00022729"/>
    </source>
</evidence>
<sequence>MSTTYPDPAAVEAGPSRNILGIIALITAILGAIFACVPGALILGWVLLPIAFVLALVSLFLKGKKRGAGIAGLIVSVVGTVVGIIVFFAVVADAFDEAFSDETTVSTAAEEGDDAESGDAEAGGSEVGGSDDAAAAAEEEADQEEADAAATSEDEDDEASADDAEPGTRANPYPLGSEISTSDWAVTVNGVDLDATDAVLAENPYNEDPEEGHTYILVDFSVQYTGDDPEGDTPWVSVDYVSAEGNTFRSSDRVTVTPDSFDSMSTLYEVATTTGNVAIHVPADDVADGVLKVSPGMFADDVFVAVD</sequence>
<feature type="transmembrane region" description="Helical" evidence="3">
    <location>
        <begin position="41"/>
        <end position="61"/>
    </location>
</feature>
<reference evidence="5" key="1">
    <citation type="journal article" date="2019" name="Int. J. Syst. Evol. Microbiol.">
        <title>The Global Catalogue of Microorganisms (GCM) 10K type strain sequencing project: providing services to taxonomists for standard genome sequencing and annotation.</title>
        <authorList>
            <consortium name="The Broad Institute Genomics Platform"/>
            <consortium name="The Broad Institute Genome Sequencing Center for Infectious Disease"/>
            <person name="Wu L."/>
            <person name="Ma J."/>
        </authorList>
    </citation>
    <scope>NUCLEOTIDE SEQUENCE [LARGE SCALE GENOMIC DNA]</scope>
    <source>
        <strain evidence="5">JCM 14309</strain>
    </source>
</reference>
<feature type="compositionally biased region" description="Acidic residues" evidence="2">
    <location>
        <begin position="110"/>
        <end position="119"/>
    </location>
</feature>